<evidence type="ECO:0000256" key="2">
    <source>
        <dbReference type="ARBA" id="ARBA00022908"/>
    </source>
</evidence>
<dbReference type="Gene3D" id="1.10.150.130">
    <property type="match status" value="1"/>
</dbReference>
<dbReference type="InterPro" id="IPR050090">
    <property type="entry name" value="Tyrosine_recombinase_XerCD"/>
</dbReference>
<dbReference type="PANTHER" id="PTHR30349">
    <property type="entry name" value="PHAGE INTEGRASE-RELATED"/>
    <property type="match status" value="1"/>
</dbReference>
<dbReference type="CDD" id="cd00397">
    <property type="entry name" value="DNA_BRE_C"/>
    <property type="match status" value="1"/>
</dbReference>
<organism evidence="8 9">
    <name type="scientific">Virgibacillus natechei</name>
    <dbReference type="NCBI Taxonomy" id="1216297"/>
    <lineage>
        <taxon>Bacteria</taxon>
        <taxon>Bacillati</taxon>
        <taxon>Bacillota</taxon>
        <taxon>Bacilli</taxon>
        <taxon>Bacillales</taxon>
        <taxon>Bacillaceae</taxon>
        <taxon>Virgibacillus</taxon>
    </lineage>
</organism>
<dbReference type="InterPro" id="IPR004107">
    <property type="entry name" value="Integrase_SAM-like_N"/>
</dbReference>
<comment type="caution">
    <text evidence="8">The sequence shown here is derived from an EMBL/GenBank/DDBJ whole genome shotgun (WGS) entry which is preliminary data.</text>
</comment>
<dbReference type="Proteomes" id="UP001519345">
    <property type="component" value="Unassembled WGS sequence"/>
</dbReference>
<keyword evidence="3 5" id="KW-0238">DNA-binding</keyword>
<protein>
    <submittedName>
        <fullName evidence="8">Integrase/recombinase XerD</fullName>
    </submittedName>
</protein>
<gene>
    <name evidence="8" type="ORF">J2Z83_002135</name>
</gene>
<dbReference type="InterPro" id="IPR011010">
    <property type="entry name" value="DNA_brk_join_enz"/>
</dbReference>
<dbReference type="SUPFAM" id="SSF56349">
    <property type="entry name" value="DNA breaking-rejoining enzymes"/>
    <property type="match status" value="1"/>
</dbReference>
<dbReference type="InterPro" id="IPR010998">
    <property type="entry name" value="Integrase_recombinase_N"/>
</dbReference>
<dbReference type="RefSeq" id="WP_209463179.1">
    <property type="nucleotide sequence ID" value="NZ_CP110224.1"/>
</dbReference>
<dbReference type="PROSITE" id="PS51900">
    <property type="entry name" value="CB"/>
    <property type="match status" value="1"/>
</dbReference>
<comment type="similarity">
    <text evidence="1">Belongs to the 'phage' integrase family.</text>
</comment>
<dbReference type="InterPro" id="IPR044068">
    <property type="entry name" value="CB"/>
</dbReference>
<evidence type="ECO:0000259" key="7">
    <source>
        <dbReference type="PROSITE" id="PS51900"/>
    </source>
</evidence>
<dbReference type="PANTHER" id="PTHR30349:SF41">
    <property type="entry name" value="INTEGRASE_RECOMBINASE PROTEIN MJ0367-RELATED"/>
    <property type="match status" value="1"/>
</dbReference>
<evidence type="ECO:0000313" key="8">
    <source>
        <dbReference type="EMBL" id="MBP1970027.1"/>
    </source>
</evidence>
<keyword evidence="4" id="KW-0233">DNA recombination</keyword>
<dbReference type="InterPro" id="IPR013762">
    <property type="entry name" value="Integrase-like_cat_sf"/>
</dbReference>
<feature type="domain" description="Tyr recombinase" evidence="6">
    <location>
        <begin position="107"/>
        <end position="294"/>
    </location>
</feature>
<dbReference type="Pfam" id="PF13495">
    <property type="entry name" value="Phage_int_SAM_4"/>
    <property type="match status" value="1"/>
</dbReference>
<evidence type="ECO:0000256" key="4">
    <source>
        <dbReference type="ARBA" id="ARBA00023172"/>
    </source>
</evidence>
<sequence length="304" mass="35696">MLLRFAYKEFYSDKELEGLRKRTLEGYTMFFDMFLDWCDQRELKHIEEVTPRVVKGFLSYCKTERGNNPTSLNTKLKYFRTFFSFLVAEGLLDSNPTKTIKTAKEDISIQSFSDSEINQILSHLRRNKRKENDFHAVRNYSIFVTLLGTGVRIGELVNLKWSDIHFKEGYITVFGKTRRQEAIPMIEKVANELGFWKSYCESSFDNLNPYIFVNRQNKTITVNAIKCFFKRLSAIMEMKGVRVSAHTLRHTFARKFIENGGDVSVLSRILRHQNLQTTSRYLKFFSNKLAEDNDKYNALRDISL</sequence>
<evidence type="ECO:0000259" key="6">
    <source>
        <dbReference type="PROSITE" id="PS51898"/>
    </source>
</evidence>
<dbReference type="InterPro" id="IPR002104">
    <property type="entry name" value="Integrase_catalytic"/>
</dbReference>
<proteinExistence type="inferred from homology"/>
<feature type="domain" description="Core-binding (CB)" evidence="7">
    <location>
        <begin position="1"/>
        <end position="87"/>
    </location>
</feature>
<keyword evidence="2" id="KW-0229">DNA integration</keyword>
<dbReference type="PROSITE" id="PS51898">
    <property type="entry name" value="TYR_RECOMBINASE"/>
    <property type="match status" value="1"/>
</dbReference>
<evidence type="ECO:0000256" key="1">
    <source>
        <dbReference type="ARBA" id="ARBA00008857"/>
    </source>
</evidence>
<dbReference type="Gene3D" id="1.10.443.10">
    <property type="entry name" value="Intergrase catalytic core"/>
    <property type="match status" value="1"/>
</dbReference>
<accession>A0ABS4IGF4</accession>
<dbReference type="EMBL" id="JAGGKX010000009">
    <property type="protein sequence ID" value="MBP1970027.1"/>
    <property type="molecule type" value="Genomic_DNA"/>
</dbReference>
<name>A0ABS4IGF4_9BACI</name>
<evidence type="ECO:0000256" key="3">
    <source>
        <dbReference type="ARBA" id="ARBA00023125"/>
    </source>
</evidence>
<evidence type="ECO:0000256" key="5">
    <source>
        <dbReference type="PROSITE-ProRule" id="PRU01248"/>
    </source>
</evidence>
<keyword evidence="9" id="KW-1185">Reference proteome</keyword>
<reference evidence="8 9" key="1">
    <citation type="submission" date="2021-03" db="EMBL/GenBank/DDBJ databases">
        <title>Genomic Encyclopedia of Type Strains, Phase IV (KMG-IV): sequencing the most valuable type-strain genomes for metagenomic binning, comparative biology and taxonomic classification.</title>
        <authorList>
            <person name="Goeker M."/>
        </authorList>
    </citation>
    <scope>NUCLEOTIDE SEQUENCE [LARGE SCALE GENOMIC DNA]</scope>
    <source>
        <strain evidence="8 9">DSM 25609</strain>
    </source>
</reference>
<evidence type="ECO:0000313" key="9">
    <source>
        <dbReference type="Proteomes" id="UP001519345"/>
    </source>
</evidence>
<dbReference type="Pfam" id="PF00589">
    <property type="entry name" value="Phage_integrase"/>
    <property type="match status" value="1"/>
</dbReference>